<dbReference type="SUPFAM" id="SSF54637">
    <property type="entry name" value="Thioesterase/thiol ester dehydrase-isomerase"/>
    <property type="match status" value="1"/>
</dbReference>
<evidence type="ECO:0000313" key="4">
    <source>
        <dbReference type="EMBL" id="KDR44488.1"/>
    </source>
</evidence>
<dbReference type="InterPro" id="IPR050237">
    <property type="entry name" value="ATP-dep_AMP-bd_enzyme"/>
</dbReference>
<dbReference type="STRING" id="60547.GCA_000751215_00837"/>
<proteinExistence type="predicted"/>
<dbReference type="PANTHER" id="PTHR43767:SF8">
    <property type="entry name" value="LONG-CHAIN-FATTY-ACID--COA LIGASE"/>
    <property type="match status" value="1"/>
</dbReference>
<reference evidence="4 5" key="1">
    <citation type="submission" date="2014-03" db="EMBL/GenBank/DDBJ databases">
        <title>Draft Genome Sequences of Four Burkholderia Strains.</title>
        <authorList>
            <person name="Liu X.Y."/>
            <person name="Li C.X."/>
            <person name="Xu J.H."/>
        </authorList>
    </citation>
    <scope>NUCLEOTIDE SEQUENCE [LARGE SCALE GENOMIC DNA]</scope>
    <source>
        <strain evidence="4 5">DSM 50014</strain>
    </source>
</reference>
<dbReference type="InterPro" id="IPR029069">
    <property type="entry name" value="HotDog_dom_sf"/>
</dbReference>
<evidence type="ECO:0000256" key="1">
    <source>
        <dbReference type="ARBA" id="ARBA00022598"/>
    </source>
</evidence>
<protein>
    <submittedName>
        <fullName evidence="4">AMP-dependent synthetase</fullName>
    </submittedName>
</protein>
<dbReference type="Proteomes" id="UP000027466">
    <property type="component" value="Unassembled WGS sequence"/>
</dbReference>
<dbReference type="EMBL" id="JFHC01000002">
    <property type="protein sequence ID" value="KDR44488.1"/>
    <property type="molecule type" value="Genomic_DNA"/>
</dbReference>
<dbReference type="InterPro" id="IPR054545">
    <property type="entry name" value="ApeI-like"/>
</dbReference>
<name>A0A069PUL9_9BURK</name>
<keyword evidence="1" id="KW-0436">Ligase</keyword>
<dbReference type="Pfam" id="PF00501">
    <property type="entry name" value="AMP-binding"/>
    <property type="match status" value="1"/>
</dbReference>
<evidence type="ECO:0000259" key="2">
    <source>
        <dbReference type="Pfam" id="PF00501"/>
    </source>
</evidence>
<dbReference type="Gene3D" id="3.40.50.12780">
    <property type="entry name" value="N-terminal domain of ligase-like"/>
    <property type="match status" value="1"/>
</dbReference>
<dbReference type="PANTHER" id="PTHR43767">
    <property type="entry name" value="LONG-CHAIN-FATTY-ACID--COA LIGASE"/>
    <property type="match status" value="1"/>
</dbReference>
<comment type="caution">
    <text evidence="4">The sequence shown here is derived from an EMBL/GenBank/DDBJ whole genome shotgun (WGS) entry which is preliminary data.</text>
</comment>
<dbReference type="InterPro" id="IPR042099">
    <property type="entry name" value="ANL_N_sf"/>
</dbReference>
<keyword evidence="5" id="KW-1185">Reference proteome</keyword>
<feature type="domain" description="AMP-dependent synthetase/ligase" evidence="2">
    <location>
        <begin position="112"/>
        <end position="291"/>
    </location>
</feature>
<dbReference type="InterPro" id="IPR045851">
    <property type="entry name" value="AMP-bd_C_sf"/>
</dbReference>
<feature type="domain" description="ApeI dehydratase-like" evidence="3">
    <location>
        <begin position="460"/>
        <end position="555"/>
    </location>
</feature>
<dbReference type="RefSeq" id="WP_035926190.1">
    <property type="nucleotide sequence ID" value="NZ_CADFFX010000008.1"/>
</dbReference>
<dbReference type="Pfam" id="PF22818">
    <property type="entry name" value="ApeI-like"/>
    <property type="match status" value="1"/>
</dbReference>
<dbReference type="SUPFAM" id="SSF56801">
    <property type="entry name" value="Acetyl-CoA synthetase-like"/>
    <property type="match status" value="1"/>
</dbReference>
<sequence length="564" mass="61279">MIALHELFGVASVRPVCRDGAQAIRFDAFRARVTALASRFAAMRERRYALCIDDPYDFACALFALFAAGKEPVIPANATAGHLADLSEAFDVVLRDADLGTDREQRPAPALTIDAHAPLTLYTSGTSGAPKPIRKTLAQLDAEVRTLEAEWGERLGGATILASVPHHHIYGLLFRVFWPLAAGRPFDRATCAEPAQLRARIDACGACAVVSSPAHLARWPLIDGFAHLAPLCFFSSGGPLARDVALRYADAFGAAPVEVFGSTETGGIAWRRQSETDAWTPLHGVQTRLHDTGALAVRSPHLGHDRWHLTDDAARFDGEGRFRLLGRLDRVLKLDGKRVSLTELEARLAQHPYVRLAAVVGLEGKERGKGEGGGARERLGAVIVLSDEGAAAWSETGRNGIARTLRRHLADYIDVALLPRHWRFRAALPFDARGKLPASALAAEFAAREHGPEVLAEVRTGETIAFDLRVPATLSHFAGHFPGLPILPGVVQIDWAIRLAERHAPRVRHVTGIERLKFLAPVSPGASLRLTLDHSAANARVRFQYRMDARECASGVIVYRGDEA</sequence>
<accession>A0A069PUL9</accession>
<dbReference type="Gene3D" id="3.30.300.30">
    <property type="match status" value="1"/>
</dbReference>
<dbReference type="AlphaFoldDB" id="A0A069PUL9"/>
<dbReference type="Gene3D" id="3.10.129.10">
    <property type="entry name" value="Hotdog Thioesterase"/>
    <property type="match status" value="1"/>
</dbReference>
<gene>
    <name evidence="4" type="ORF">BG61_12355</name>
</gene>
<evidence type="ECO:0000313" key="5">
    <source>
        <dbReference type="Proteomes" id="UP000027466"/>
    </source>
</evidence>
<dbReference type="InterPro" id="IPR000873">
    <property type="entry name" value="AMP-dep_synth/lig_dom"/>
</dbReference>
<evidence type="ECO:0000259" key="3">
    <source>
        <dbReference type="Pfam" id="PF22818"/>
    </source>
</evidence>
<organism evidence="4 5">
    <name type="scientific">Caballeronia glathei</name>
    <dbReference type="NCBI Taxonomy" id="60547"/>
    <lineage>
        <taxon>Bacteria</taxon>
        <taxon>Pseudomonadati</taxon>
        <taxon>Pseudomonadota</taxon>
        <taxon>Betaproteobacteria</taxon>
        <taxon>Burkholderiales</taxon>
        <taxon>Burkholderiaceae</taxon>
        <taxon>Caballeronia</taxon>
    </lineage>
</organism>
<dbReference type="GO" id="GO:0016874">
    <property type="term" value="F:ligase activity"/>
    <property type="evidence" value="ECO:0007669"/>
    <property type="project" value="UniProtKB-KW"/>
</dbReference>